<gene>
    <name evidence="2" type="ORF">AACH00_05500</name>
</gene>
<feature type="compositionally biased region" description="Low complexity" evidence="1">
    <location>
        <begin position="64"/>
        <end position="76"/>
    </location>
</feature>
<dbReference type="EMBL" id="JBBUTI010000004">
    <property type="protein sequence ID" value="MEK8045800.1"/>
    <property type="molecule type" value="Genomic_DNA"/>
</dbReference>
<evidence type="ECO:0000313" key="3">
    <source>
        <dbReference type="Proteomes" id="UP001379945"/>
    </source>
</evidence>
<organism evidence="2 3">
    <name type="scientific">Ideonella margarita</name>
    <dbReference type="NCBI Taxonomy" id="2984191"/>
    <lineage>
        <taxon>Bacteria</taxon>
        <taxon>Pseudomonadati</taxon>
        <taxon>Pseudomonadota</taxon>
        <taxon>Betaproteobacteria</taxon>
        <taxon>Burkholderiales</taxon>
        <taxon>Sphaerotilaceae</taxon>
        <taxon>Ideonella</taxon>
    </lineage>
</organism>
<feature type="region of interest" description="Disordered" evidence="1">
    <location>
        <begin position="45"/>
        <end position="77"/>
    </location>
</feature>
<name>A0ABU9C3D9_9BURK</name>
<protein>
    <recommendedName>
        <fullName evidence="4">TonB family protein</fullName>
    </recommendedName>
</protein>
<evidence type="ECO:0000256" key="1">
    <source>
        <dbReference type="SAM" id="MobiDB-lite"/>
    </source>
</evidence>
<evidence type="ECO:0008006" key="4">
    <source>
        <dbReference type="Google" id="ProtNLM"/>
    </source>
</evidence>
<accession>A0ABU9C3D9</accession>
<dbReference type="Proteomes" id="UP001379945">
    <property type="component" value="Unassembled WGS sequence"/>
</dbReference>
<feature type="compositionally biased region" description="Pro residues" evidence="1">
    <location>
        <begin position="45"/>
        <end position="63"/>
    </location>
</feature>
<sequence>MRFIDERLSGVARSGVVKALRARGVAACVAGLAAVLTGCGVPPPAPAPTQAPTPQRAPSPPAAAPAGRPTLAPPTGQLRSWREYQVRAAKRLVAAHPDSSYTGKVQEPLLAVPVLEVELRADGSVAKVDVLRYPKQARDAAQLAIDAVHRAAPYGDVSKLPKPWKFTETFLFNDDRHFKPRTLDD</sequence>
<comment type="caution">
    <text evidence="2">The sequence shown here is derived from an EMBL/GenBank/DDBJ whole genome shotgun (WGS) entry which is preliminary data.</text>
</comment>
<evidence type="ECO:0000313" key="2">
    <source>
        <dbReference type="EMBL" id="MEK8045800.1"/>
    </source>
</evidence>
<dbReference type="RefSeq" id="WP_341398085.1">
    <property type="nucleotide sequence ID" value="NZ_JBBUTI010000004.1"/>
</dbReference>
<reference evidence="2 3" key="1">
    <citation type="submission" date="2024-04" db="EMBL/GenBank/DDBJ databases">
        <title>Novel species of the genus Ideonella isolated from streams.</title>
        <authorList>
            <person name="Lu H."/>
        </authorList>
    </citation>
    <scope>NUCLEOTIDE SEQUENCE [LARGE SCALE GENOMIC DNA]</scope>
    <source>
        <strain evidence="2 3">LYT19W</strain>
    </source>
</reference>
<keyword evidence="3" id="KW-1185">Reference proteome</keyword>
<proteinExistence type="predicted"/>